<dbReference type="EMBL" id="MHNI01000019">
    <property type="protein sequence ID" value="OGZ42259.1"/>
    <property type="molecule type" value="Genomic_DNA"/>
</dbReference>
<dbReference type="AlphaFoldDB" id="A0A1G2FW15"/>
<comment type="similarity">
    <text evidence="1 5">Belongs to the universal ribosomal protein uL10 family.</text>
</comment>
<dbReference type="Proteomes" id="UP000176700">
    <property type="component" value="Unassembled WGS sequence"/>
</dbReference>
<dbReference type="PANTHER" id="PTHR11560">
    <property type="entry name" value="39S RIBOSOMAL PROTEIN L10, MITOCHONDRIAL"/>
    <property type="match status" value="1"/>
</dbReference>
<evidence type="ECO:0000313" key="6">
    <source>
        <dbReference type="EMBL" id="OGZ42259.1"/>
    </source>
</evidence>
<dbReference type="InterPro" id="IPR047865">
    <property type="entry name" value="Ribosomal_uL10_bac_type"/>
</dbReference>
<organism evidence="6 7">
    <name type="scientific">Candidatus Ryanbacteria bacterium RIFCSPHIGHO2_01_45_13</name>
    <dbReference type="NCBI Taxonomy" id="1802112"/>
    <lineage>
        <taxon>Bacteria</taxon>
        <taxon>Candidatus Ryaniibacteriota</taxon>
    </lineage>
</organism>
<dbReference type="GO" id="GO:0006412">
    <property type="term" value="P:translation"/>
    <property type="evidence" value="ECO:0007669"/>
    <property type="project" value="UniProtKB-UniRule"/>
</dbReference>
<dbReference type="GO" id="GO:1990904">
    <property type="term" value="C:ribonucleoprotein complex"/>
    <property type="evidence" value="ECO:0007669"/>
    <property type="project" value="UniProtKB-KW"/>
</dbReference>
<evidence type="ECO:0000256" key="2">
    <source>
        <dbReference type="ARBA" id="ARBA00022980"/>
    </source>
</evidence>
<dbReference type="Pfam" id="PF00466">
    <property type="entry name" value="Ribosomal_L10"/>
    <property type="match status" value="1"/>
</dbReference>
<keyword evidence="3 5" id="KW-0687">Ribonucleoprotein</keyword>
<evidence type="ECO:0000256" key="1">
    <source>
        <dbReference type="ARBA" id="ARBA00008889"/>
    </source>
</evidence>
<evidence type="ECO:0000256" key="3">
    <source>
        <dbReference type="ARBA" id="ARBA00023274"/>
    </source>
</evidence>
<dbReference type="CDD" id="cd05797">
    <property type="entry name" value="Ribosomal_L10"/>
    <property type="match status" value="1"/>
</dbReference>
<dbReference type="SUPFAM" id="SSF160369">
    <property type="entry name" value="Ribosomal protein L10-like"/>
    <property type="match status" value="1"/>
</dbReference>
<keyword evidence="2 5" id="KW-0689">Ribosomal protein</keyword>
<keyword evidence="5" id="KW-0699">rRNA-binding</keyword>
<dbReference type="GO" id="GO:0070180">
    <property type="term" value="F:large ribosomal subunit rRNA binding"/>
    <property type="evidence" value="ECO:0007669"/>
    <property type="project" value="UniProtKB-UniRule"/>
</dbReference>
<comment type="subunit">
    <text evidence="5">Part of the ribosomal stalk of the 50S ribosomal subunit. The N-terminus interacts with L11 and the large rRNA to form the base of the stalk. The C-terminus forms an elongated spine to which L12 dimers bind in a sequential fashion forming a multimeric L10(L12)X complex.</text>
</comment>
<dbReference type="InterPro" id="IPR001790">
    <property type="entry name" value="Ribosomal_uL10"/>
</dbReference>
<comment type="caution">
    <text evidence="6">The sequence shown here is derived from an EMBL/GenBank/DDBJ whole genome shotgun (WGS) entry which is preliminary data.</text>
</comment>
<proteinExistence type="inferred from homology"/>
<dbReference type="InterPro" id="IPR022973">
    <property type="entry name" value="Ribosomal_uL10_bac"/>
</dbReference>
<accession>A0A1G2FW15</accession>
<evidence type="ECO:0000256" key="4">
    <source>
        <dbReference type="ARBA" id="ARBA00035202"/>
    </source>
</evidence>
<dbReference type="HAMAP" id="MF_00362">
    <property type="entry name" value="Ribosomal_uL10"/>
    <property type="match status" value="1"/>
</dbReference>
<protein>
    <recommendedName>
        <fullName evidence="4 5">Large ribosomal subunit protein uL10</fullName>
    </recommendedName>
</protein>
<dbReference type="NCBIfam" id="NF000955">
    <property type="entry name" value="PRK00099.1-1"/>
    <property type="match status" value="1"/>
</dbReference>
<reference evidence="6 7" key="1">
    <citation type="journal article" date="2016" name="Nat. Commun.">
        <title>Thousands of microbial genomes shed light on interconnected biogeochemical processes in an aquifer system.</title>
        <authorList>
            <person name="Anantharaman K."/>
            <person name="Brown C.T."/>
            <person name="Hug L.A."/>
            <person name="Sharon I."/>
            <person name="Castelle C.J."/>
            <person name="Probst A.J."/>
            <person name="Thomas B.C."/>
            <person name="Singh A."/>
            <person name="Wilkins M.J."/>
            <person name="Karaoz U."/>
            <person name="Brodie E.L."/>
            <person name="Williams K.H."/>
            <person name="Hubbard S.S."/>
            <person name="Banfield J.F."/>
        </authorList>
    </citation>
    <scope>NUCLEOTIDE SEQUENCE [LARGE SCALE GENOMIC DNA]</scope>
</reference>
<comment type="function">
    <text evidence="5">Forms part of the ribosomal stalk, playing a central role in the interaction of the ribosome with GTP-bound translation factors.</text>
</comment>
<evidence type="ECO:0000256" key="5">
    <source>
        <dbReference type="HAMAP-Rule" id="MF_00362"/>
    </source>
</evidence>
<dbReference type="GO" id="GO:0005840">
    <property type="term" value="C:ribosome"/>
    <property type="evidence" value="ECO:0007669"/>
    <property type="project" value="UniProtKB-KW"/>
</dbReference>
<name>A0A1G2FW15_9BACT</name>
<sequence>MPITREKKRQIISNAAKRLKKASIVVFTDFHGLDVPGVTALRQALREDGIDYMVVKKTLLERALQDAGYEASGRLAGEIGIVIGYEDPILAARDAYHFAKKHKETFKVLGGIFEKQEVDASKILSLAIIPSREVLLGQLLQALNGPIGGFVRVLGGLERRFVYALEQIKKKRSTP</sequence>
<dbReference type="Gene3D" id="3.30.70.1730">
    <property type="match status" value="1"/>
</dbReference>
<dbReference type="InterPro" id="IPR043141">
    <property type="entry name" value="Ribosomal_uL10-like_sf"/>
</dbReference>
<keyword evidence="5" id="KW-0694">RNA-binding</keyword>
<gene>
    <name evidence="5" type="primary">rplJ</name>
    <name evidence="6" type="ORF">A2W41_00950</name>
</gene>
<dbReference type="Gene3D" id="6.10.250.290">
    <property type="match status" value="1"/>
</dbReference>
<evidence type="ECO:0000313" key="7">
    <source>
        <dbReference type="Proteomes" id="UP000176700"/>
    </source>
</evidence>